<dbReference type="Pfam" id="PF22645">
    <property type="entry name" value="GKRP_SIS_N"/>
    <property type="match status" value="1"/>
</dbReference>
<dbReference type="GO" id="GO:0009750">
    <property type="term" value="P:response to fructose"/>
    <property type="evidence" value="ECO:0007669"/>
    <property type="project" value="TreeGrafter"/>
</dbReference>
<feature type="domain" description="SIS" evidence="2">
    <location>
        <begin position="298"/>
        <end position="483"/>
    </location>
</feature>
<dbReference type="Proteomes" id="UP000225706">
    <property type="component" value="Unassembled WGS sequence"/>
</dbReference>
<reference evidence="4" key="1">
    <citation type="journal article" date="2017" name="bioRxiv">
        <title>Comparative analysis of the genomes of Stylophora pistillata and Acropora digitifera provides evidence for extensive differences between species of corals.</title>
        <authorList>
            <person name="Voolstra C.R."/>
            <person name="Li Y."/>
            <person name="Liew Y.J."/>
            <person name="Baumgarten S."/>
            <person name="Zoccola D."/>
            <person name="Flot J.-F."/>
            <person name="Tambutte S."/>
            <person name="Allemand D."/>
            <person name="Aranda M."/>
        </authorList>
    </citation>
    <scope>NUCLEOTIDE SEQUENCE [LARGE SCALE GENOMIC DNA]</scope>
</reference>
<protein>
    <submittedName>
        <fullName evidence="3">Glucokinase regulatory protein</fullName>
    </submittedName>
</protein>
<dbReference type="GO" id="GO:0042593">
    <property type="term" value="P:glucose homeostasis"/>
    <property type="evidence" value="ECO:0007669"/>
    <property type="project" value="TreeGrafter"/>
</dbReference>
<organism evidence="3 4">
    <name type="scientific">Stylophora pistillata</name>
    <name type="common">Smooth cauliflower coral</name>
    <dbReference type="NCBI Taxonomy" id="50429"/>
    <lineage>
        <taxon>Eukaryota</taxon>
        <taxon>Metazoa</taxon>
        <taxon>Cnidaria</taxon>
        <taxon>Anthozoa</taxon>
        <taxon>Hexacorallia</taxon>
        <taxon>Scleractinia</taxon>
        <taxon>Astrocoeniina</taxon>
        <taxon>Pocilloporidae</taxon>
        <taxon>Stylophora</taxon>
    </lineage>
</organism>
<dbReference type="GO" id="GO:0004857">
    <property type="term" value="F:enzyme inhibitor activity"/>
    <property type="evidence" value="ECO:0007669"/>
    <property type="project" value="TreeGrafter"/>
</dbReference>
<proteinExistence type="predicted"/>
<keyword evidence="1" id="KW-0119">Carbohydrate metabolism</keyword>
<dbReference type="GO" id="GO:0019899">
    <property type="term" value="F:enzyme binding"/>
    <property type="evidence" value="ECO:0007669"/>
    <property type="project" value="TreeGrafter"/>
</dbReference>
<dbReference type="Pfam" id="PF22198">
    <property type="entry name" value="GKRP_SIS_2"/>
    <property type="match status" value="1"/>
</dbReference>
<evidence type="ECO:0000313" key="3">
    <source>
        <dbReference type="EMBL" id="PFX25893.1"/>
    </source>
</evidence>
<feature type="domain" description="SIS" evidence="2">
    <location>
        <begin position="71"/>
        <end position="263"/>
    </location>
</feature>
<dbReference type="EMBL" id="LSMT01000139">
    <property type="protein sequence ID" value="PFX25893.1"/>
    <property type="molecule type" value="Genomic_DNA"/>
</dbReference>
<dbReference type="InterPro" id="IPR046348">
    <property type="entry name" value="SIS_dom_sf"/>
</dbReference>
<dbReference type="STRING" id="50429.A0A2B4SA31"/>
<dbReference type="PANTHER" id="PTHR10088">
    <property type="entry name" value="GLUCOKINASE REGULATORY PROTEIN"/>
    <property type="match status" value="1"/>
</dbReference>
<dbReference type="GO" id="GO:0030246">
    <property type="term" value="F:carbohydrate binding"/>
    <property type="evidence" value="ECO:0007669"/>
    <property type="project" value="TreeGrafter"/>
</dbReference>
<dbReference type="Gene3D" id="3.40.50.12620">
    <property type="match status" value="1"/>
</dbReference>
<accession>A0A2B4SA31</accession>
<dbReference type="OrthoDB" id="311172at2759"/>
<evidence type="ECO:0000313" key="4">
    <source>
        <dbReference type="Proteomes" id="UP000225706"/>
    </source>
</evidence>
<dbReference type="PROSITE" id="PS51464">
    <property type="entry name" value="SIS"/>
    <property type="match status" value="2"/>
</dbReference>
<dbReference type="GO" id="GO:0005829">
    <property type="term" value="C:cytosol"/>
    <property type="evidence" value="ECO:0007669"/>
    <property type="project" value="TreeGrafter"/>
</dbReference>
<sequence>MSVRKEYSKEGIIPITELRNELAIDIDVGTASDIARTLRQCDAQIFSGWKDFPSVFDENTIYAMDKVAEKAKEIIQDSSGDKAIVLSGCGTSGRLAYFLAHKFSQLAKAQQISACYDYLIAGGDISLFTSQEAPEDDWKKGEEDLIQLSRHKKRVLFIGITCGLSAPYVAGQLECCMRHSDIFIPVLLGFNPVHQARKNPIEQWDKSFFDVANALEANDKGIIVNPVVGPEAITGSSRMKGGRATKILLESILVKAHASVSQPRSMLNTLPEILLMYENMYRRTYLNCSSIARALELAAESLKSNGHVFYIGWGSEGFMGLLDASECVPTFSANFDDVRGFIAEGYNALNNREGELMLNGSKKLCISLEDFQSIFLPELTINDTVVLISSDNKAFRQVTQLIHLIKGKGTQLIGIMHKKKSELWNLFKHVIHVELNHPTGCLNEKSSSNTVLLSEFLNQCLQEISIKWILNAISTGAHVLKGKVLRGLMIDVKVSNSKLFHRAKSIVSTFARTDQECALHAVLKAIYRRDSINDVFSLHISEHVARGTVMDQVVPVAVLIATGKFSVASAMYALKTSTVSQILKDLGLIE</sequence>
<dbReference type="InterPro" id="IPR001347">
    <property type="entry name" value="SIS_dom"/>
</dbReference>
<dbReference type="Gene3D" id="1.10.8.1080">
    <property type="match status" value="1"/>
</dbReference>
<gene>
    <name evidence="3" type="primary">gckr</name>
    <name evidence="3" type="ORF">AWC38_SpisGene9451</name>
</gene>
<dbReference type="Gene3D" id="3.40.50.10490">
    <property type="entry name" value="Glucose-6-phosphate isomerase like protein, domain 1"/>
    <property type="match status" value="1"/>
</dbReference>
<evidence type="ECO:0000259" key="2">
    <source>
        <dbReference type="PROSITE" id="PS51464"/>
    </source>
</evidence>
<keyword evidence="3" id="KW-0418">Kinase</keyword>
<comment type="caution">
    <text evidence="3">The sequence shown here is derived from an EMBL/GenBank/DDBJ whole genome shotgun (WGS) entry which is preliminary data.</text>
</comment>
<dbReference type="GO" id="GO:0005654">
    <property type="term" value="C:nucleoplasm"/>
    <property type="evidence" value="ECO:0007669"/>
    <property type="project" value="TreeGrafter"/>
</dbReference>
<keyword evidence="3" id="KW-0808">Transferase</keyword>
<dbReference type="AlphaFoldDB" id="A0A2B4SA31"/>
<dbReference type="GO" id="GO:0016301">
    <property type="term" value="F:kinase activity"/>
    <property type="evidence" value="ECO:0007669"/>
    <property type="project" value="UniProtKB-KW"/>
</dbReference>
<dbReference type="PANTHER" id="PTHR10088:SF4">
    <property type="entry name" value="GLUCOKINASE REGULATORY PROTEIN"/>
    <property type="match status" value="1"/>
</dbReference>
<dbReference type="Pfam" id="PF20741">
    <property type="entry name" value="GKRP-like_C"/>
    <property type="match status" value="1"/>
</dbReference>
<dbReference type="SUPFAM" id="SSF53697">
    <property type="entry name" value="SIS domain"/>
    <property type="match status" value="2"/>
</dbReference>
<keyword evidence="4" id="KW-1185">Reference proteome</keyword>
<dbReference type="GO" id="GO:1901135">
    <property type="term" value="P:carbohydrate derivative metabolic process"/>
    <property type="evidence" value="ECO:0007669"/>
    <property type="project" value="InterPro"/>
</dbReference>
<name>A0A2B4SA31_STYPI</name>
<dbReference type="GO" id="GO:0070095">
    <property type="term" value="F:fructose-6-phosphate binding"/>
    <property type="evidence" value="ECO:0007669"/>
    <property type="project" value="TreeGrafter"/>
</dbReference>
<dbReference type="InterPro" id="IPR040190">
    <property type="entry name" value="MURQ/GCKR"/>
</dbReference>
<dbReference type="InterPro" id="IPR054017">
    <property type="entry name" value="GKRP_SIS_2"/>
</dbReference>
<evidence type="ECO:0000256" key="1">
    <source>
        <dbReference type="ARBA" id="ARBA00023277"/>
    </source>
</evidence>